<organism evidence="2 3">
    <name type="scientific">Faecalicatena contorta</name>
    <dbReference type="NCBI Taxonomy" id="39482"/>
    <lineage>
        <taxon>Bacteria</taxon>
        <taxon>Bacillati</taxon>
        <taxon>Bacillota</taxon>
        <taxon>Clostridia</taxon>
        <taxon>Lachnospirales</taxon>
        <taxon>Lachnospiraceae</taxon>
        <taxon>Faecalicatena</taxon>
    </lineage>
</organism>
<proteinExistence type="predicted"/>
<protein>
    <recommendedName>
        <fullName evidence="1">Phosphatidylglycerol lysyltransferase C-terminal domain-containing protein</fullName>
    </recommendedName>
</protein>
<name>A0A315ZZ06_9FIRM</name>
<dbReference type="SUPFAM" id="SSF55729">
    <property type="entry name" value="Acyl-CoA N-acyltransferases (Nat)"/>
    <property type="match status" value="2"/>
</dbReference>
<dbReference type="PANTHER" id="PTHR41373:SF1">
    <property type="entry name" value="PHOSPHATIDYLGLYCEROL LYSYLTRANSFERASE C-TERMINAL DOMAIN-CONTAINING PROTEIN"/>
    <property type="match status" value="1"/>
</dbReference>
<evidence type="ECO:0000259" key="1">
    <source>
        <dbReference type="Pfam" id="PF09924"/>
    </source>
</evidence>
<accession>A0A315ZZ06</accession>
<dbReference type="Gene3D" id="3.40.630.30">
    <property type="match status" value="1"/>
</dbReference>
<dbReference type="InterPro" id="IPR016732">
    <property type="entry name" value="UCP018688"/>
</dbReference>
<keyword evidence="3" id="KW-1185">Reference proteome</keyword>
<dbReference type="Proteomes" id="UP000254051">
    <property type="component" value="Unassembled WGS sequence"/>
</dbReference>
<sequence length="298" mass="34876">MDEIIFKRPELEDQEMISSYFSKAPSRSCDRTFCNVYLWSRYYKVKYAVIEDALVFRNVEEGLAFSYPAGEKQCVKNALEFLMKYSQEQGYPLKLYNVTKENFAQMDEWYPGEFQIEYVRDAADYVYESEKLSTLSGKKLHSKRNHINKFKNLYTDWRYEALCEENLEECFQMALKWRELNGCEDDPVKNAEMCVTLNSLRLYKELGQIGGVLRVNGKIVAFTTGEPICKDTFVVHIEKAFSDIEGSYTMINQQFVEHECSDYKYVNREDDAGAEGLRKAKLSYRPAFMVEKGIVTRK</sequence>
<evidence type="ECO:0000313" key="3">
    <source>
        <dbReference type="Proteomes" id="UP000254051"/>
    </source>
</evidence>
<dbReference type="RefSeq" id="WP_109709461.1">
    <property type="nucleotide sequence ID" value="NZ_QGDS01000003.1"/>
</dbReference>
<dbReference type="PIRSF" id="PIRSF018688">
    <property type="entry name" value="UCP018688"/>
    <property type="match status" value="1"/>
</dbReference>
<dbReference type="OrthoDB" id="9765580at2"/>
<dbReference type="Pfam" id="PF09924">
    <property type="entry name" value="LPG_synthase_C"/>
    <property type="match status" value="1"/>
</dbReference>
<reference evidence="3" key="1">
    <citation type="submission" date="2017-07" db="EMBL/GenBank/DDBJ databases">
        <authorList>
            <person name="Varghese N."/>
            <person name="Submissions S."/>
        </authorList>
    </citation>
    <scope>NUCLEOTIDE SEQUENCE [LARGE SCALE GENOMIC DNA]</scope>
    <source>
        <strain evidence="3">NLAE-zl-C134</strain>
    </source>
</reference>
<dbReference type="AlphaFoldDB" id="A0A315ZZ06"/>
<dbReference type="PANTHER" id="PTHR41373">
    <property type="entry name" value="DUF2156 DOMAIN-CONTAINING PROTEIN"/>
    <property type="match status" value="1"/>
</dbReference>
<dbReference type="EMBL" id="UHJJ01000003">
    <property type="protein sequence ID" value="SUQ13474.1"/>
    <property type="molecule type" value="Genomic_DNA"/>
</dbReference>
<dbReference type="InterPro" id="IPR016181">
    <property type="entry name" value="Acyl_CoA_acyltransferase"/>
</dbReference>
<dbReference type="InterPro" id="IPR024320">
    <property type="entry name" value="LPG_synthase_C"/>
</dbReference>
<evidence type="ECO:0000313" key="2">
    <source>
        <dbReference type="EMBL" id="SUQ13474.1"/>
    </source>
</evidence>
<gene>
    <name evidence="2" type="ORF">SAMN05216529_103204</name>
</gene>
<feature type="domain" description="Phosphatidylglycerol lysyltransferase C-terminal" evidence="1">
    <location>
        <begin position="25"/>
        <end position="288"/>
    </location>
</feature>